<dbReference type="GO" id="GO:0016460">
    <property type="term" value="C:myosin II complex"/>
    <property type="evidence" value="ECO:0007669"/>
    <property type="project" value="TreeGrafter"/>
</dbReference>
<evidence type="ECO:0000313" key="3">
    <source>
        <dbReference type="EMBL" id="RNF25793.1"/>
    </source>
</evidence>
<dbReference type="PANTHER" id="PTHR45615">
    <property type="entry name" value="MYOSIN HEAVY CHAIN, NON-MUSCLE"/>
    <property type="match status" value="1"/>
</dbReference>
<evidence type="ECO:0000256" key="1">
    <source>
        <dbReference type="SAM" id="Coils"/>
    </source>
</evidence>
<accession>A0A3R7PVG6</accession>
<dbReference type="PANTHER" id="PTHR45615:SF40">
    <property type="entry name" value="MYOSIN HEAVY CHAIN, NON-MUSCLE"/>
    <property type="match status" value="1"/>
</dbReference>
<evidence type="ECO:0000313" key="4">
    <source>
        <dbReference type="Proteomes" id="UP000284403"/>
    </source>
</evidence>
<dbReference type="GO" id="GO:0032982">
    <property type="term" value="C:myosin filament"/>
    <property type="evidence" value="ECO:0007669"/>
    <property type="project" value="TreeGrafter"/>
</dbReference>
<evidence type="ECO:0000256" key="2">
    <source>
        <dbReference type="SAM" id="MobiDB-lite"/>
    </source>
</evidence>
<dbReference type="RefSeq" id="XP_029230999.1">
    <property type="nucleotide sequence ID" value="XM_029368940.1"/>
</dbReference>
<dbReference type="OrthoDB" id="250544at2759"/>
<keyword evidence="4" id="KW-1185">Reference proteome</keyword>
<feature type="compositionally biased region" description="Low complexity" evidence="2">
    <location>
        <begin position="953"/>
        <end position="966"/>
    </location>
</feature>
<feature type="compositionally biased region" description="Basic and acidic residues" evidence="2">
    <location>
        <begin position="748"/>
        <end position="761"/>
    </location>
</feature>
<gene>
    <name evidence="3" type="ORF">Tco025E_02004</name>
</gene>
<keyword evidence="1" id="KW-0175">Coiled coil</keyword>
<reference evidence="3 4" key="1">
    <citation type="journal article" date="2018" name="BMC Genomics">
        <title>Genomic comparison of Trypanosoma conorhini and Trypanosoma rangeli to Trypanosoma cruzi strains of high and low virulence.</title>
        <authorList>
            <person name="Bradwell K.R."/>
            <person name="Koparde V.N."/>
            <person name="Matveyev A.V."/>
            <person name="Serrano M.G."/>
            <person name="Alves J.M."/>
            <person name="Parikh H."/>
            <person name="Huang B."/>
            <person name="Lee V."/>
            <person name="Espinosa-Alvarez O."/>
            <person name="Ortiz P.A."/>
            <person name="Costa-Martins A.G."/>
            <person name="Teixeira M.M."/>
            <person name="Buck G.A."/>
        </authorList>
    </citation>
    <scope>NUCLEOTIDE SEQUENCE [LARGE SCALE GENOMIC DNA]</scope>
    <source>
        <strain evidence="3 4">025E</strain>
    </source>
</reference>
<proteinExistence type="predicted"/>
<sequence>MEGSGGGKAADAWSAEPRLPPLSPPVPPPHYASAAGRRAANDGGAVIRSPIAMTSPPAYAATATATAAAASSSPAAGLAVEGASPSSTTTAAEYAEIEQKQVELRSVVEHRIMTLERTLQRREEEVGALRMQLRKTEEDYQFNYELIKDRDAALEEAATQLQILYDELLHHKSEGSAAAKRLEGAEQEINQLRQQLRETEVEREQTLQDLQRKYQLKERQLKDTLGRKETSLEAEKQRLHEEYLQRFKALDDIQAETAGKSKELAEELEKKWGQQVRVLEEKLSASTKAMDATQCEKAACESRYAEVSQALSLLKHEHASLQEQHQLAMAEAGEKQSGLEAKLNECSALMGQGIATVEDNIRQQTRRATKLEIECGQLQSQVTELQERLQAARIERENEAKRFMEESLQLQENYRQAGRQMEEQRRSWADTERQLTQQLQRLQDELDEARRQGDAAKSRIGELQTRIEASQRERDQSEQEVERLRRELQRCREEEQRTAAQAQESQRAAEEKILGASREVADAKEEVERLSRRLFEAQERSQSEAARLSRELHASEAARAALEEHFRLAEDANGRRALLEGLRHEKEALERKVLELEHTNAAIREQVASFTMELQNDPVVKSAKETQRRVQELQEELLQARDDTQRLRDTLREKEEELSRYQLEILRARSTETAALHQRDQEDQRLREEYQSVRKAYELMRETLKEQQQRHQQQQRQRGRASPGKLATKDEESGTEEADRNARHRRGEKGNRSEADRDTVSMREAELWRRKYLQLEQHVRDVLRERDGLARELQLTRQDVDALTSEKQSLVDLNSLLKAQLREAYRTTLEYPQLTPPPPPPPPPPASPPPPQRQQRQPCSAPVPGDVHLTAGRTAVRGSPPSMPSLAVDAVFAGGSAPQPSVDAERLAALEGELAAMKAHMLSQRQGVVTRASRTSVGGAAAKEGETRGPLKQQQQPQRRAPQTAPMTRSLSRGGAPVVHRGSTVVRHYGYS</sequence>
<feature type="region of interest" description="Disordered" evidence="2">
    <location>
        <begin position="495"/>
        <end position="521"/>
    </location>
</feature>
<feature type="compositionally biased region" description="Pro residues" evidence="2">
    <location>
        <begin position="18"/>
        <end position="30"/>
    </location>
</feature>
<feature type="compositionally biased region" description="Basic and acidic residues" evidence="2">
    <location>
        <begin position="507"/>
        <end position="521"/>
    </location>
</feature>
<feature type="compositionally biased region" description="Basic and acidic residues" evidence="2">
    <location>
        <begin position="469"/>
        <end position="481"/>
    </location>
</feature>
<feature type="compositionally biased region" description="Polar residues" evidence="2">
    <location>
        <begin position="924"/>
        <end position="936"/>
    </location>
</feature>
<dbReference type="AlphaFoldDB" id="A0A3R7PVG6"/>
<comment type="caution">
    <text evidence="3">The sequence shown here is derived from an EMBL/GenBank/DDBJ whole genome shotgun (WGS) entry which is preliminary data.</text>
</comment>
<feature type="compositionally biased region" description="Basic and acidic residues" evidence="2">
    <location>
        <begin position="727"/>
        <end position="741"/>
    </location>
</feature>
<feature type="coiled-coil region" evidence="1">
    <location>
        <begin position="112"/>
        <end position="139"/>
    </location>
</feature>
<organism evidence="3 4">
    <name type="scientific">Trypanosoma conorhini</name>
    <dbReference type="NCBI Taxonomy" id="83891"/>
    <lineage>
        <taxon>Eukaryota</taxon>
        <taxon>Discoba</taxon>
        <taxon>Euglenozoa</taxon>
        <taxon>Kinetoplastea</taxon>
        <taxon>Metakinetoplastina</taxon>
        <taxon>Trypanosomatida</taxon>
        <taxon>Trypanosomatidae</taxon>
        <taxon>Trypanosoma</taxon>
    </lineage>
</organism>
<feature type="region of interest" description="Disordered" evidence="2">
    <location>
        <begin position="704"/>
        <end position="761"/>
    </location>
</feature>
<feature type="region of interest" description="Disordered" evidence="2">
    <location>
        <begin position="924"/>
        <end position="992"/>
    </location>
</feature>
<name>A0A3R7PVG6_9TRYP</name>
<dbReference type="GO" id="GO:0005737">
    <property type="term" value="C:cytoplasm"/>
    <property type="evidence" value="ECO:0007669"/>
    <property type="project" value="TreeGrafter"/>
</dbReference>
<dbReference type="Proteomes" id="UP000284403">
    <property type="component" value="Unassembled WGS sequence"/>
</dbReference>
<feature type="region of interest" description="Disordered" evidence="2">
    <location>
        <begin position="1"/>
        <end position="40"/>
    </location>
</feature>
<dbReference type="GO" id="GO:0000146">
    <property type="term" value="F:microfilament motor activity"/>
    <property type="evidence" value="ECO:0007669"/>
    <property type="project" value="TreeGrafter"/>
</dbReference>
<feature type="region of interest" description="Disordered" evidence="2">
    <location>
        <begin position="447"/>
        <end position="481"/>
    </location>
</feature>
<protein>
    <submittedName>
        <fullName evidence="3">200 kDa antigen p200</fullName>
    </submittedName>
</protein>
<feature type="compositionally biased region" description="Basic and acidic residues" evidence="2">
    <location>
        <begin position="447"/>
        <end position="460"/>
    </location>
</feature>
<dbReference type="EMBL" id="MKKU01000072">
    <property type="protein sequence ID" value="RNF25793.1"/>
    <property type="molecule type" value="Genomic_DNA"/>
</dbReference>
<feature type="region of interest" description="Disordered" evidence="2">
    <location>
        <begin position="831"/>
        <end position="882"/>
    </location>
</feature>
<dbReference type="GO" id="GO:0051015">
    <property type="term" value="F:actin filament binding"/>
    <property type="evidence" value="ECO:0007669"/>
    <property type="project" value="TreeGrafter"/>
</dbReference>
<dbReference type="GeneID" id="40315615"/>
<feature type="coiled-coil region" evidence="1">
    <location>
        <begin position="175"/>
        <end position="242"/>
    </location>
</feature>
<feature type="compositionally biased region" description="Pro residues" evidence="2">
    <location>
        <begin position="834"/>
        <end position="852"/>
    </location>
</feature>
<feature type="compositionally biased region" description="Low complexity" evidence="2">
    <location>
        <begin position="853"/>
        <end position="862"/>
    </location>
</feature>